<sequence>MKKSSPPTLLLPLVVPPLKSPGGNTVEGNREESAKVRICADNVQTDAVRSKGETAAEENVIMDTVMDAQEGAFELVEAITGSSSLYSLRKGDVDLAQSVRERPSFENAGGRRHRKTLLAKIQSSQGIQEA</sequence>
<feature type="compositionally biased region" description="Polar residues" evidence="1">
    <location>
        <begin position="121"/>
        <end position="130"/>
    </location>
</feature>
<organism evidence="2 3">
    <name type="scientific">Choiromyces venosus 120613-1</name>
    <dbReference type="NCBI Taxonomy" id="1336337"/>
    <lineage>
        <taxon>Eukaryota</taxon>
        <taxon>Fungi</taxon>
        <taxon>Dikarya</taxon>
        <taxon>Ascomycota</taxon>
        <taxon>Pezizomycotina</taxon>
        <taxon>Pezizomycetes</taxon>
        <taxon>Pezizales</taxon>
        <taxon>Tuberaceae</taxon>
        <taxon>Choiromyces</taxon>
    </lineage>
</organism>
<evidence type="ECO:0000313" key="3">
    <source>
        <dbReference type="Proteomes" id="UP000276215"/>
    </source>
</evidence>
<feature type="compositionally biased region" description="Low complexity" evidence="1">
    <location>
        <begin position="1"/>
        <end position="13"/>
    </location>
</feature>
<gene>
    <name evidence="2" type="ORF">L873DRAFT_1848286</name>
</gene>
<proteinExistence type="predicted"/>
<evidence type="ECO:0000313" key="2">
    <source>
        <dbReference type="EMBL" id="RPA91366.1"/>
    </source>
</evidence>
<dbReference type="AlphaFoldDB" id="A0A3N4IZR7"/>
<name>A0A3N4IZR7_9PEZI</name>
<feature type="region of interest" description="Disordered" evidence="1">
    <location>
        <begin position="1"/>
        <end position="33"/>
    </location>
</feature>
<accession>A0A3N4IZR7</accession>
<reference evidence="2 3" key="1">
    <citation type="journal article" date="2018" name="Nat. Ecol. Evol.">
        <title>Pezizomycetes genomes reveal the molecular basis of ectomycorrhizal truffle lifestyle.</title>
        <authorList>
            <person name="Murat C."/>
            <person name="Payen T."/>
            <person name="Noel B."/>
            <person name="Kuo A."/>
            <person name="Morin E."/>
            <person name="Chen J."/>
            <person name="Kohler A."/>
            <person name="Krizsan K."/>
            <person name="Balestrini R."/>
            <person name="Da Silva C."/>
            <person name="Montanini B."/>
            <person name="Hainaut M."/>
            <person name="Levati E."/>
            <person name="Barry K.W."/>
            <person name="Belfiori B."/>
            <person name="Cichocki N."/>
            <person name="Clum A."/>
            <person name="Dockter R.B."/>
            <person name="Fauchery L."/>
            <person name="Guy J."/>
            <person name="Iotti M."/>
            <person name="Le Tacon F."/>
            <person name="Lindquist E.A."/>
            <person name="Lipzen A."/>
            <person name="Malagnac F."/>
            <person name="Mello A."/>
            <person name="Molinier V."/>
            <person name="Miyauchi S."/>
            <person name="Poulain J."/>
            <person name="Riccioni C."/>
            <person name="Rubini A."/>
            <person name="Sitrit Y."/>
            <person name="Splivallo R."/>
            <person name="Traeger S."/>
            <person name="Wang M."/>
            <person name="Zifcakova L."/>
            <person name="Wipf D."/>
            <person name="Zambonelli A."/>
            <person name="Paolocci F."/>
            <person name="Nowrousian M."/>
            <person name="Ottonello S."/>
            <person name="Baldrian P."/>
            <person name="Spatafora J.W."/>
            <person name="Henrissat B."/>
            <person name="Nagy L.G."/>
            <person name="Aury J.M."/>
            <person name="Wincker P."/>
            <person name="Grigoriev I.V."/>
            <person name="Bonfante P."/>
            <person name="Martin F.M."/>
        </authorList>
    </citation>
    <scope>NUCLEOTIDE SEQUENCE [LARGE SCALE GENOMIC DNA]</scope>
    <source>
        <strain evidence="2 3">120613-1</strain>
    </source>
</reference>
<protein>
    <submittedName>
        <fullName evidence="2">Uncharacterized protein</fullName>
    </submittedName>
</protein>
<dbReference type="Proteomes" id="UP000276215">
    <property type="component" value="Unassembled WGS sequence"/>
</dbReference>
<dbReference type="EMBL" id="ML120498">
    <property type="protein sequence ID" value="RPA91366.1"/>
    <property type="molecule type" value="Genomic_DNA"/>
</dbReference>
<evidence type="ECO:0000256" key="1">
    <source>
        <dbReference type="SAM" id="MobiDB-lite"/>
    </source>
</evidence>
<keyword evidence="3" id="KW-1185">Reference proteome</keyword>
<feature type="region of interest" description="Disordered" evidence="1">
    <location>
        <begin position="104"/>
        <end position="130"/>
    </location>
</feature>